<dbReference type="GO" id="GO:0008477">
    <property type="term" value="F:purine nucleosidase activity"/>
    <property type="evidence" value="ECO:0007669"/>
    <property type="project" value="TreeGrafter"/>
</dbReference>
<reference evidence="4 5" key="1">
    <citation type="journal article" date="2014" name="Nature">
        <title>An environmental bacterial taxon with a large and distinct metabolic repertoire.</title>
        <authorList>
            <person name="Wilson M.C."/>
            <person name="Mori T."/>
            <person name="Ruckert C."/>
            <person name="Uria A.R."/>
            <person name="Helf M.J."/>
            <person name="Takada K."/>
            <person name="Gernert C."/>
            <person name="Steffens U.A."/>
            <person name="Heycke N."/>
            <person name="Schmitt S."/>
            <person name="Rinke C."/>
            <person name="Helfrich E.J."/>
            <person name="Brachmann A.O."/>
            <person name="Gurgui C."/>
            <person name="Wakimoto T."/>
            <person name="Kracht M."/>
            <person name="Crusemann M."/>
            <person name="Hentschel U."/>
            <person name="Abe I."/>
            <person name="Matsunaga S."/>
            <person name="Kalinowski J."/>
            <person name="Takeyama H."/>
            <person name="Piel J."/>
        </authorList>
    </citation>
    <scope>NUCLEOTIDE SEQUENCE [LARGE SCALE GENOMIC DNA]</scope>
    <source>
        <strain evidence="5">TSY1</strain>
    </source>
</reference>
<dbReference type="PATRIC" id="fig|1429438.4.peg.367"/>
<keyword evidence="5" id="KW-1185">Reference proteome</keyword>
<evidence type="ECO:0000313" key="4">
    <source>
        <dbReference type="EMBL" id="ETX03208.1"/>
    </source>
</evidence>
<keyword evidence="1" id="KW-0378">Hydrolase</keyword>
<comment type="caution">
    <text evidence="4">The sequence shown here is derived from an EMBL/GenBank/DDBJ whole genome shotgun (WGS) entry which is preliminary data.</text>
</comment>
<dbReference type="HOGENOM" id="CLU_036838_2_1_7"/>
<dbReference type="EMBL" id="AZHW01000067">
    <property type="protein sequence ID" value="ETX03208.1"/>
    <property type="molecule type" value="Genomic_DNA"/>
</dbReference>
<dbReference type="PANTHER" id="PTHR12304">
    <property type="entry name" value="INOSINE-URIDINE PREFERRING NUCLEOSIDE HYDROLASE"/>
    <property type="match status" value="1"/>
</dbReference>
<sequence>MVAKPKRVIIDTDPGIDDAAAILMALGSPELQVEALTTVFGNTPVKQCTINALRILEAAHRAGIPVYEGVGKPYNGMAPAFAAHVHGNDGLGDVAWPHPSAVPQPQNAVVELIDRVLASPGAVTVIALGRLTNLALALSVEPQLASAVQAIVVMGGAMMVPGNASPVASANLWGDPEAADIVYRSGAKVVQVGLDVCDRVEFSIEQQQHVWQRQSSASQLLEAVTGYLKSSYRQRGLLHHADGVRYNDVPAMAYAIDPSLFTCRDLHVRIETQGQLARGQTIADVHGQTGEAPNATVALEVDAPRLTQLWMDRVASL</sequence>
<name>W4LZ78_ENTF1</name>
<dbReference type="SUPFAM" id="SSF53590">
    <property type="entry name" value="Nucleoside hydrolase"/>
    <property type="match status" value="1"/>
</dbReference>
<dbReference type="GO" id="GO:0005829">
    <property type="term" value="C:cytosol"/>
    <property type="evidence" value="ECO:0007669"/>
    <property type="project" value="TreeGrafter"/>
</dbReference>
<keyword evidence="2" id="KW-0326">Glycosidase</keyword>
<gene>
    <name evidence="4" type="ORF">ETSY1_00890</name>
</gene>
<dbReference type="PANTHER" id="PTHR12304:SF4">
    <property type="entry name" value="URIDINE NUCLEOSIDASE"/>
    <property type="match status" value="1"/>
</dbReference>
<protein>
    <recommendedName>
        <fullName evidence="3">Inosine/uridine-preferring nucleoside hydrolase domain-containing protein</fullName>
    </recommendedName>
</protein>
<feature type="domain" description="Inosine/uridine-preferring nucleoside hydrolase" evidence="3">
    <location>
        <begin position="8"/>
        <end position="306"/>
    </location>
</feature>
<dbReference type="Pfam" id="PF01156">
    <property type="entry name" value="IU_nuc_hydro"/>
    <property type="match status" value="1"/>
</dbReference>
<dbReference type="GO" id="GO:0006152">
    <property type="term" value="P:purine nucleoside catabolic process"/>
    <property type="evidence" value="ECO:0007669"/>
    <property type="project" value="TreeGrafter"/>
</dbReference>
<dbReference type="Proteomes" id="UP000019141">
    <property type="component" value="Unassembled WGS sequence"/>
</dbReference>
<evidence type="ECO:0000259" key="3">
    <source>
        <dbReference type="Pfam" id="PF01156"/>
    </source>
</evidence>
<dbReference type="AlphaFoldDB" id="W4LZ78"/>
<dbReference type="InterPro" id="IPR036452">
    <property type="entry name" value="Ribo_hydro-like"/>
</dbReference>
<accession>W4LZ78</accession>
<organism evidence="4 5">
    <name type="scientific">Entotheonella factor</name>
    <dbReference type="NCBI Taxonomy" id="1429438"/>
    <lineage>
        <taxon>Bacteria</taxon>
        <taxon>Pseudomonadati</taxon>
        <taxon>Nitrospinota/Tectimicrobiota group</taxon>
        <taxon>Candidatus Tectimicrobiota</taxon>
        <taxon>Candidatus Entotheonellia</taxon>
        <taxon>Candidatus Entotheonellales</taxon>
        <taxon>Candidatus Entotheonellaceae</taxon>
        <taxon>Candidatus Entotheonella</taxon>
    </lineage>
</organism>
<dbReference type="InterPro" id="IPR001910">
    <property type="entry name" value="Inosine/uridine_hydrolase_dom"/>
</dbReference>
<evidence type="ECO:0000313" key="5">
    <source>
        <dbReference type="Proteomes" id="UP000019141"/>
    </source>
</evidence>
<dbReference type="InterPro" id="IPR023186">
    <property type="entry name" value="IUNH"/>
</dbReference>
<proteinExistence type="predicted"/>
<dbReference type="Gene3D" id="3.90.245.10">
    <property type="entry name" value="Ribonucleoside hydrolase-like"/>
    <property type="match status" value="1"/>
</dbReference>
<evidence type="ECO:0000256" key="1">
    <source>
        <dbReference type="ARBA" id="ARBA00022801"/>
    </source>
</evidence>
<evidence type="ECO:0000256" key="2">
    <source>
        <dbReference type="ARBA" id="ARBA00023295"/>
    </source>
</evidence>